<accession>A0AAV3R5X6</accession>
<name>A0AAV3R5X6_LITER</name>
<evidence type="ECO:0000256" key="1">
    <source>
        <dbReference type="SAM" id="Phobius"/>
    </source>
</evidence>
<organism evidence="2 3">
    <name type="scientific">Lithospermum erythrorhizon</name>
    <name type="common">Purple gromwell</name>
    <name type="synonym">Lithospermum officinale var. erythrorhizon</name>
    <dbReference type="NCBI Taxonomy" id="34254"/>
    <lineage>
        <taxon>Eukaryota</taxon>
        <taxon>Viridiplantae</taxon>
        <taxon>Streptophyta</taxon>
        <taxon>Embryophyta</taxon>
        <taxon>Tracheophyta</taxon>
        <taxon>Spermatophyta</taxon>
        <taxon>Magnoliopsida</taxon>
        <taxon>eudicotyledons</taxon>
        <taxon>Gunneridae</taxon>
        <taxon>Pentapetalae</taxon>
        <taxon>asterids</taxon>
        <taxon>lamiids</taxon>
        <taxon>Boraginales</taxon>
        <taxon>Boraginaceae</taxon>
        <taxon>Boraginoideae</taxon>
        <taxon>Lithospermeae</taxon>
        <taxon>Lithospermum</taxon>
    </lineage>
</organism>
<feature type="transmembrane region" description="Helical" evidence="1">
    <location>
        <begin position="12"/>
        <end position="29"/>
    </location>
</feature>
<evidence type="ECO:0000313" key="2">
    <source>
        <dbReference type="EMBL" id="GAA0171041.1"/>
    </source>
</evidence>
<proteinExistence type="predicted"/>
<protein>
    <submittedName>
        <fullName evidence="2">Uncharacterized protein</fullName>
    </submittedName>
</protein>
<sequence length="113" mass="12951">MLVFVVNENSPVFLFFYILLIFIFVRVLLRFAIVIFFLILLYLFCFDLVHLIFHLLCPQHLKSESEEIGQMKHCFPGPQEKVQEGRPDAMVIGFEVFPSDEDPGAGVEGGRTA</sequence>
<evidence type="ECO:0000313" key="3">
    <source>
        <dbReference type="Proteomes" id="UP001454036"/>
    </source>
</evidence>
<comment type="caution">
    <text evidence="2">The sequence shown here is derived from an EMBL/GenBank/DDBJ whole genome shotgun (WGS) entry which is preliminary data.</text>
</comment>
<keyword evidence="1" id="KW-1133">Transmembrane helix</keyword>
<keyword evidence="1" id="KW-0812">Transmembrane</keyword>
<gene>
    <name evidence="2" type="ORF">LIER_25171</name>
</gene>
<dbReference type="Proteomes" id="UP001454036">
    <property type="component" value="Unassembled WGS sequence"/>
</dbReference>
<feature type="transmembrane region" description="Helical" evidence="1">
    <location>
        <begin position="36"/>
        <end position="56"/>
    </location>
</feature>
<reference evidence="2 3" key="1">
    <citation type="submission" date="2024-01" db="EMBL/GenBank/DDBJ databases">
        <title>The complete chloroplast genome sequence of Lithospermum erythrorhizon: insights into the phylogenetic relationship among Boraginaceae species and the maternal lineages of purple gromwells.</title>
        <authorList>
            <person name="Okada T."/>
            <person name="Watanabe K."/>
        </authorList>
    </citation>
    <scope>NUCLEOTIDE SEQUENCE [LARGE SCALE GENOMIC DNA]</scope>
</reference>
<dbReference type="AlphaFoldDB" id="A0AAV3R5X6"/>
<keyword evidence="3" id="KW-1185">Reference proteome</keyword>
<dbReference type="EMBL" id="BAABME010007500">
    <property type="protein sequence ID" value="GAA0171041.1"/>
    <property type="molecule type" value="Genomic_DNA"/>
</dbReference>
<keyword evidence="1" id="KW-0472">Membrane</keyword>